<organism evidence="2 3">
    <name type="scientific">Geodia barretti</name>
    <name type="common">Barrett's horny sponge</name>
    <dbReference type="NCBI Taxonomy" id="519541"/>
    <lineage>
        <taxon>Eukaryota</taxon>
        <taxon>Metazoa</taxon>
        <taxon>Porifera</taxon>
        <taxon>Demospongiae</taxon>
        <taxon>Heteroscleromorpha</taxon>
        <taxon>Tetractinellida</taxon>
        <taxon>Astrophorina</taxon>
        <taxon>Geodiidae</taxon>
        <taxon>Geodia</taxon>
    </lineage>
</organism>
<sequence>MSEVKVTENPINISFGSTLLEPHMDVVQYESKPGLVLLHCLREYFLGSPATIPDSIPQSS</sequence>
<dbReference type="EMBL" id="CASHTH010002202">
    <property type="protein sequence ID" value="CAI8026162.1"/>
    <property type="molecule type" value="Genomic_DNA"/>
</dbReference>
<evidence type="ECO:0000313" key="3">
    <source>
        <dbReference type="Proteomes" id="UP001174909"/>
    </source>
</evidence>
<accession>A0AA35SC74</accession>
<evidence type="ECO:0000256" key="1">
    <source>
        <dbReference type="ARBA" id="ARBA00023002"/>
    </source>
</evidence>
<dbReference type="GO" id="GO:0016491">
    <property type="term" value="F:oxidoreductase activity"/>
    <property type="evidence" value="ECO:0007669"/>
    <property type="project" value="UniProtKB-KW"/>
</dbReference>
<keyword evidence="3" id="KW-1185">Reference proteome</keyword>
<protein>
    <submittedName>
        <fullName evidence="2">Uncharacterized protein</fullName>
    </submittedName>
</protein>
<name>A0AA35SC74_GEOBA</name>
<dbReference type="Proteomes" id="UP001174909">
    <property type="component" value="Unassembled WGS sequence"/>
</dbReference>
<dbReference type="AlphaFoldDB" id="A0AA35SC74"/>
<dbReference type="SUPFAM" id="SSF51197">
    <property type="entry name" value="Clavaminate synthase-like"/>
    <property type="match status" value="1"/>
</dbReference>
<gene>
    <name evidence="2" type="ORF">GBAR_LOCUS15057</name>
</gene>
<reference evidence="2" key="1">
    <citation type="submission" date="2023-03" db="EMBL/GenBank/DDBJ databases">
        <authorList>
            <person name="Steffen K."/>
            <person name="Cardenas P."/>
        </authorList>
    </citation>
    <scope>NUCLEOTIDE SEQUENCE</scope>
</reference>
<comment type="caution">
    <text evidence="2">The sequence shown here is derived from an EMBL/GenBank/DDBJ whole genome shotgun (WGS) entry which is preliminary data.</text>
</comment>
<dbReference type="Gene3D" id="3.60.130.10">
    <property type="entry name" value="Clavaminate synthase-like"/>
    <property type="match status" value="1"/>
</dbReference>
<evidence type="ECO:0000313" key="2">
    <source>
        <dbReference type="EMBL" id="CAI8026162.1"/>
    </source>
</evidence>
<proteinExistence type="predicted"/>
<dbReference type="InterPro" id="IPR042098">
    <property type="entry name" value="TauD-like_sf"/>
</dbReference>
<keyword evidence="1" id="KW-0560">Oxidoreductase</keyword>